<proteinExistence type="predicted"/>
<reference evidence="1" key="1">
    <citation type="submission" date="2024-05" db="EMBL/GenBank/DDBJ databases">
        <title>The Natural Products Discovery Center: Release of the First 8490 Sequenced Strains for Exploring Actinobacteria Biosynthetic Diversity.</title>
        <authorList>
            <person name="Kalkreuter E."/>
            <person name="Kautsar S.A."/>
            <person name="Yang D."/>
            <person name="Bader C.D."/>
            <person name="Teijaro C.N."/>
            <person name="Fluegel L."/>
            <person name="Davis C.M."/>
            <person name="Simpson J.R."/>
            <person name="Lauterbach L."/>
            <person name="Steele A.D."/>
            <person name="Gui C."/>
            <person name="Meng S."/>
            <person name="Li G."/>
            <person name="Viehrig K."/>
            <person name="Ye F."/>
            <person name="Su P."/>
            <person name="Kiefer A.F."/>
            <person name="Nichols A."/>
            <person name="Cepeda A.J."/>
            <person name="Yan W."/>
            <person name="Fan B."/>
            <person name="Jiang Y."/>
            <person name="Adhikari A."/>
            <person name="Zheng C.-J."/>
            <person name="Schuster L."/>
            <person name="Cowan T.M."/>
            <person name="Smanski M.J."/>
            <person name="Chevrette M.G."/>
            <person name="de Carvalho L.P.S."/>
            <person name="Shen B."/>
        </authorList>
    </citation>
    <scope>NUCLEOTIDE SEQUENCE</scope>
    <source>
        <strain evidence="1">NPDC080035</strain>
    </source>
</reference>
<accession>A0AAU7GJ77</accession>
<organism evidence="1">
    <name type="scientific">Leifsonia sp. NPDC080035</name>
    <dbReference type="NCBI Taxonomy" id="3143936"/>
    <lineage>
        <taxon>Bacteria</taxon>
        <taxon>Bacillati</taxon>
        <taxon>Actinomycetota</taxon>
        <taxon>Actinomycetes</taxon>
        <taxon>Micrococcales</taxon>
        <taxon>Microbacteriaceae</taxon>
        <taxon>Leifsonia</taxon>
    </lineage>
</organism>
<sequence>MKVDYAGLRGAASGLLSAASAVSGEQGVPSVLLSGASGPNGAHADGSGDRRQVLTRLATVLRAEGRACADVVTLFQALDAQVASRTALG</sequence>
<name>A0AAU7GJ77_9MICO</name>
<gene>
    <name evidence="1" type="ORF">AAME72_09600</name>
</gene>
<dbReference type="EMBL" id="CP157390">
    <property type="protein sequence ID" value="XBM50108.1"/>
    <property type="molecule type" value="Genomic_DNA"/>
</dbReference>
<evidence type="ECO:0000313" key="1">
    <source>
        <dbReference type="EMBL" id="XBM50108.1"/>
    </source>
</evidence>
<protein>
    <submittedName>
        <fullName evidence="1">Uncharacterized protein</fullName>
    </submittedName>
</protein>
<dbReference type="RefSeq" id="WP_348790018.1">
    <property type="nucleotide sequence ID" value="NZ_CP157390.1"/>
</dbReference>
<dbReference type="AlphaFoldDB" id="A0AAU7GJ77"/>